<keyword evidence="14" id="KW-1185">Reference proteome</keyword>
<dbReference type="InterPro" id="IPR036259">
    <property type="entry name" value="MFS_trans_sf"/>
</dbReference>
<feature type="domain" description="Chalcone isomerase" evidence="12">
    <location>
        <begin position="95"/>
        <end position="275"/>
    </location>
</feature>
<dbReference type="Gene3D" id="3.50.70.10">
    <property type="match status" value="1"/>
</dbReference>
<accession>A0AAD8Y5J0</accession>
<evidence type="ECO:0000256" key="8">
    <source>
        <dbReference type="ARBA" id="ARBA00023136"/>
    </source>
</evidence>
<dbReference type="GO" id="GO:0005471">
    <property type="term" value="F:ATP:ADP antiporter activity"/>
    <property type="evidence" value="ECO:0007669"/>
    <property type="project" value="InterPro"/>
</dbReference>
<comment type="caution">
    <text evidence="13">The sequence shown here is derived from an EMBL/GenBank/DDBJ whole genome shotgun (WGS) entry which is preliminary data.</text>
</comment>
<evidence type="ECO:0000313" key="14">
    <source>
        <dbReference type="Proteomes" id="UP001224775"/>
    </source>
</evidence>
<comment type="subcellular location">
    <subcellularLocation>
        <location evidence="1 9">Membrane</location>
        <topology evidence="1 9">Multi-pass membrane protein</topology>
    </subcellularLocation>
</comment>
<proteinExistence type="inferred from homology"/>
<evidence type="ECO:0000256" key="2">
    <source>
        <dbReference type="ARBA" id="ARBA00007127"/>
    </source>
</evidence>
<dbReference type="InterPro" id="IPR004667">
    <property type="entry name" value="ADP_ATP_car_bac_type"/>
</dbReference>
<feature type="region of interest" description="Disordered" evidence="10">
    <location>
        <begin position="338"/>
        <end position="359"/>
    </location>
</feature>
<dbReference type="AlphaFoldDB" id="A0AAD8Y5J0"/>
<gene>
    <name evidence="13" type="ORF">QTG54_008968</name>
</gene>
<evidence type="ECO:0000313" key="13">
    <source>
        <dbReference type="EMBL" id="KAK1740018.1"/>
    </source>
</evidence>
<evidence type="ECO:0000256" key="5">
    <source>
        <dbReference type="ARBA" id="ARBA00022741"/>
    </source>
</evidence>
<feature type="transmembrane region" description="Helical" evidence="9">
    <location>
        <begin position="440"/>
        <end position="460"/>
    </location>
</feature>
<dbReference type="GO" id="GO:0005524">
    <property type="term" value="F:ATP binding"/>
    <property type="evidence" value="ECO:0007669"/>
    <property type="project" value="UniProtKB-KW"/>
</dbReference>
<feature type="chain" id="PRO_5041899618" description="ADP,ATP carrier protein" evidence="11">
    <location>
        <begin position="24"/>
        <end position="893"/>
    </location>
</feature>
<dbReference type="GO" id="GO:0016020">
    <property type="term" value="C:membrane"/>
    <property type="evidence" value="ECO:0007669"/>
    <property type="project" value="UniProtKB-SubCell"/>
</dbReference>
<evidence type="ECO:0000256" key="3">
    <source>
        <dbReference type="ARBA" id="ARBA00022448"/>
    </source>
</evidence>
<keyword evidence="8 9" id="KW-0472">Membrane</keyword>
<dbReference type="EMBL" id="JATAAI010000016">
    <property type="protein sequence ID" value="KAK1740018.1"/>
    <property type="molecule type" value="Genomic_DNA"/>
</dbReference>
<feature type="transmembrane region" description="Helical" evidence="9">
    <location>
        <begin position="408"/>
        <end position="428"/>
    </location>
</feature>
<sequence length="893" mass="96504">MKSISLATSAAVVVTSSLIFVDASSSLNKGHQFSAIHRRRNHTNNNNKHSINQLLKNEGLQITSKLQNEATNNDDVFWSIRGGAAAASLTDPATKITFNDTIETNNKQQLTLLGVGVRKKGPIKVYSVGVYATPERKELLSTCSKSTEALVTLRDSLSSTGNNDNVQMTFLLKMNFKVSAEKMASAIVDSVIPRTTSTSTETESVKTLQKLILDGVAATAKGAATPGTELKFDCLSNGDVKVAVDGKEVGIASGLGSAFANVFLDEEGVSPALRDSIVENCCGIVSPSAANEEEKEEDGSFEITMSQTSEGKSNVKTKFQLPKGVKDVVDAAKNNSAFSSEKGASSTTTTTTTTSRRDQHISASIPITPAEMPHFASMSVMMFLFIYVFTTVRDTKDTLVVSNCGAEAIPFLKLYGVMPCATAFIVMYSKLSNALGKQTLFYVTLLPFFVFYGVFAFVLFPNRDVIHFPLAAVEGAAVAGGGALTAATNLMRYWSFSLFFIVSELWASAGVPLLFWQCANDVTPMAQAKRFYPLFAVTGNLAPIVSGKVMSKVISLQKTKDDIGFGATLKKLAVIKAVVGLGIIFIYRNVYAMAEERDRKERTEQSLSTIRGIEETGKVQITMKFEKPKQKLTLRESMKELMQSKELKAMATMVFCYNVCVELTEVLWKSILRKQYPSKSLYMEYMANFSQTVGTVAFLLQLIAPGILNVFGWRGTAMIPPVTMGVLAIAFFAAIIAGEDKIPLAQALLIGTVQNVANKVTKYSLFDPCKEMAYIPLGPDAKTKGKAAVDVLGARLGRSMGSASQQLLVFLVGGPSGSIVNCTPYLGVCYVAAIAMWSKAVGTLGKLFVTPEVKVDNTPKLESIGQAITIIKRIEDAKSEKRKNGNGKKQGKK</sequence>
<organism evidence="13 14">
    <name type="scientific">Skeletonema marinoi</name>
    <dbReference type="NCBI Taxonomy" id="267567"/>
    <lineage>
        <taxon>Eukaryota</taxon>
        <taxon>Sar</taxon>
        <taxon>Stramenopiles</taxon>
        <taxon>Ochrophyta</taxon>
        <taxon>Bacillariophyta</taxon>
        <taxon>Coscinodiscophyceae</taxon>
        <taxon>Thalassiosirophycidae</taxon>
        <taxon>Thalassiosirales</taxon>
        <taxon>Skeletonemataceae</taxon>
        <taxon>Skeletonema</taxon>
        <taxon>Skeletonema marinoi-dohrnii complex</taxon>
    </lineage>
</organism>
<name>A0AAD8Y5J0_9STRA</name>
<comment type="similarity">
    <text evidence="2 9">Belongs to the ADP/ATP translocase tlc family.</text>
</comment>
<keyword evidence="7 9" id="KW-1133">Transmembrane helix</keyword>
<evidence type="ECO:0000256" key="10">
    <source>
        <dbReference type="SAM" id="MobiDB-lite"/>
    </source>
</evidence>
<evidence type="ECO:0000256" key="6">
    <source>
        <dbReference type="ARBA" id="ARBA00022840"/>
    </source>
</evidence>
<feature type="transmembrane region" description="Helical" evidence="9">
    <location>
        <begin position="531"/>
        <end position="551"/>
    </location>
</feature>
<keyword evidence="11" id="KW-0732">Signal</keyword>
<dbReference type="PANTHER" id="PTHR31187">
    <property type="match status" value="1"/>
</dbReference>
<dbReference type="SUPFAM" id="SSF54626">
    <property type="entry name" value="Chalcone isomerase"/>
    <property type="match status" value="1"/>
</dbReference>
<dbReference type="NCBIfam" id="TIGR00769">
    <property type="entry name" value="AAA"/>
    <property type="match status" value="1"/>
</dbReference>
<dbReference type="Proteomes" id="UP001224775">
    <property type="component" value="Unassembled WGS sequence"/>
</dbReference>
<feature type="transmembrane region" description="Helical" evidence="9">
    <location>
        <begin position="466"/>
        <end position="486"/>
    </location>
</feature>
<dbReference type="InterPro" id="IPR016087">
    <property type="entry name" value="Chalcone_isomerase"/>
</dbReference>
<dbReference type="GO" id="GO:0016872">
    <property type="term" value="F:intramolecular lyase activity"/>
    <property type="evidence" value="ECO:0007669"/>
    <property type="project" value="InterPro"/>
</dbReference>
<dbReference type="InterPro" id="IPR036298">
    <property type="entry name" value="Chalcone_isomerase_sf"/>
</dbReference>
<evidence type="ECO:0000256" key="11">
    <source>
        <dbReference type="SAM" id="SignalP"/>
    </source>
</evidence>
<keyword evidence="4 9" id="KW-0812">Transmembrane</keyword>
<dbReference type="SUPFAM" id="SSF103473">
    <property type="entry name" value="MFS general substrate transporter"/>
    <property type="match status" value="1"/>
</dbReference>
<dbReference type="Pfam" id="PF03219">
    <property type="entry name" value="TLC"/>
    <property type="match status" value="1"/>
</dbReference>
<dbReference type="Pfam" id="PF16036">
    <property type="entry name" value="Chalcone_3"/>
    <property type="match status" value="1"/>
</dbReference>
<evidence type="ECO:0000256" key="4">
    <source>
        <dbReference type="ARBA" id="ARBA00022692"/>
    </source>
</evidence>
<feature type="compositionally biased region" description="Low complexity" evidence="10">
    <location>
        <begin position="345"/>
        <end position="354"/>
    </location>
</feature>
<reference evidence="13" key="1">
    <citation type="submission" date="2023-06" db="EMBL/GenBank/DDBJ databases">
        <title>Survivors Of The Sea: Transcriptome response of Skeletonema marinoi to long-term dormancy.</title>
        <authorList>
            <person name="Pinder M.I.M."/>
            <person name="Kourtchenko O."/>
            <person name="Robertson E.K."/>
            <person name="Larsson T."/>
            <person name="Maumus F."/>
            <person name="Osuna-Cruz C.M."/>
            <person name="Vancaester E."/>
            <person name="Stenow R."/>
            <person name="Vandepoele K."/>
            <person name="Ploug H."/>
            <person name="Bruchert V."/>
            <person name="Godhe A."/>
            <person name="Topel M."/>
        </authorList>
    </citation>
    <scope>NUCLEOTIDE SEQUENCE</scope>
    <source>
        <strain evidence="13">R05AC</strain>
    </source>
</reference>
<evidence type="ECO:0000256" key="9">
    <source>
        <dbReference type="RuleBase" id="RU363121"/>
    </source>
</evidence>
<feature type="transmembrane region" description="Helical" evidence="9">
    <location>
        <begin position="493"/>
        <end position="516"/>
    </location>
</feature>
<keyword evidence="6 9" id="KW-0067">ATP-binding</keyword>
<evidence type="ECO:0000256" key="7">
    <source>
        <dbReference type="ARBA" id="ARBA00022989"/>
    </source>
</evidence>
<evidence type="ECO:0000256" key="1">
    <source>
        <dbReference type="ARBA" id="ARBA00004141"/>
    </source>
</evidence>
<protein>
    <recommendedName>
        <fullName evidence="9">ADP,ATP carrier protein</fullName>
    </recommendedName>
</protein>
<feature type="transmembrane region" description="Helical" evidence="9">
    <location>
        <begin position="717"/>
        <end position="737"/>
    </location>
</feature>
<evidence type="ECO:0000259" key="12">
    <source>
        <dbReference type="Pfam" id="PF16036"/>
    </source>
</evidence>
<dbReference type="InterPro" id="IPR016088">
    <property type="entry name" value="Chalcone_isomerase_3-sand"/>
</dbReference>
<keyword evidence="5 9" id="KW-0547">Nucleotide-binding</keyword>
<feature type="transmembrane region" description="Helical" evidence="9">
    <location>
        <begin position="689"/>
        <end position="711"/>
    </location>
</feature>
<keyword evidence="3 9" id="KW-0813">Transport</keyword>
<feature type="transmembrane region" description="Helical" evidence="9">
    <location>
        <begin position="572"/>
        <end position="590"/>
    </location>
</feature>
<dbReference type="PANTHER" id="PTHR31187:SF1">
    <property type="entry name" value="ADP,ATP CARRIER PROTEIN 1"/>
    <property type="match status" value="1"/>
</dbReference>
<feature type="signal peptide" evidence="11">
    <location>
        <begin position="1"/>
        <end position="23"/>
    </location>
</feature>